<dbReference type="Pfam" id="PF01453">
    <property type="entry name" value="B_lectin"/>
    <property type="match status" value="1"/>
</dbReference>
<evidence type="ECO:0000313" key="9">
    <source>
        <dbReference type="Proteomes" id="UP000017836"/>
    </source>
</evidence>
<keyword evidence="9" id="KW-1185">Reference proteome</keyword>
<dbReference type="Gramene" id="ERN16045">
    <property type="protein sequence ID" value="ERN16045"/>
    <property type="gene ID" value="AMTR_s00030p00114770"/>
</dbReference>
<evidence type="ECO:0000256" key="2">
    <source>
        <dbReference type="ARBA" id="ARBA00022692"/>
    </source>
</evidence>
<dbReference type="EMBL" id="KI392485">
    <property type="protein sequence ID" value="ERN16045.1"/>
    <property type="molecule type" value="Genomic_DNA"/>
</dbReference>
<protein>
    <recommendedName>
        <fullName evidence="7">Bulb-type lectin domain-containing protein</fullName>
    </recommendedName>
</protein>
<sequence length="168" mass="18033">MAPPLYLLLLQLLATLSLSSAQTESPTGTQIGLGFSLSTTQIGHNKSFWLSPSGSFSFFFYPLSDPQNFIVGIWMPKTPEKTLVWSANRDSPPLSNGSSIILASNGVLLLRNSEAQEKPISDNPEPASSAALLDNGNLVLHNSQSMTIWQSFDSPTDTILSGQVLLPG</sequence>
<gene>
    <name evidence="8" type="ORF">AMTR_s00030p00114770</name>
</gene>
<organism evidence="8 9">
    <name type="scientific">Amborella trichopoda</name>
    <dbReference type="NCBI Taxonomy" id="13333"/>
    <lineage>
        <taxon>Eukaryota</taxon>
        <taxon>Viridiplantae</taxon>
        <taxon>Streptophyta</taxon>
        <taxon>Embryophyta</taxon>
        <taxon>Tracheophyta</taxon>
        <taxon>Spermatophyta</taxon>
        <taxon>Magnoliopsida</taxon>
        <taxon>Amborellales</taxon>
        <taxon>Amborellaceae</taxon>
        <taxon>Amborella</taxon>
    </lineage>
</organism>
<keyword evidence="4" id="KW-1133">Transmembrane helix</keyword>
<evidence type="ECO:0000256" key="3">
    <source>
        <dbReference type="ARBA" id="ARBA00022729"/>
    </source>
</evidence>
<dbReference type="SUPFAM" id="SSF51110">
    <property type="entry name" value="alpha-D-mannose-specific plant lectins"/>
    <property type="match status" value="1"/>
</dbReference>
<dbReference type="Gene3D" id="2.90.10.10">
    <property type="entry name" value="Bulb-type lectin domain"/>
    <property type="match status" value="1"/>
</dbReference>
<dbReference type="HOGENOM" id="CLU_000288_116_6_1"/>
<evidence type="ECO:0000256" key="5">
    <source>
        <dbReference type="ARBA" id="ARBA00023136"/>
    </source>
</evidence>
<comment type="subcellular location">
    <subcellularLocation>
        <location evidence="1">Membrane</location>
        <topology evidence="1">Single-pass membrane protein</topology>
    </subcellularLocation>
</comment>
<dbReference type="SMART" id="SM00108">
    <property type="entry name" value="B_lectin"/>
    <property type="match status" value="1"/>
</dbReference>
<name>U5D1F6_AMBTC</name>
<proteinExistence type="predicted"/>
<accession>U5D1F6</accession>
<evidence type="ECO:0000256" key="4">
    <source>
        <dbReference type="ARBA" id="ARBA00022989"/>
    </source>
</evidence>
<keyword evidence="3 6" id="KW-0732">Signal</keyword>
<evidence type="ECO:0000259" key="7">
    <source>
        <dbReference type="PROSITE" id="PS50927"/>
    </source>
</evidence>
<dbReference type="PANTHER" id="PTHR47974">
    <property type="entry name" value="OS07G0415500 PROTEIN"/>
    <property type="match status" value="1"/>
</dbReference>
<keyword evidence="2" id="KW-0812">Transmembrane</keyword>
<reference evidence="9" key="1">
    <citation type="journal article" date="2013" name="Science">
        <title>The Amborella genome and the evolution of flowering plants.</title>
        <authorList>
            <consortium name="Amborella Genome Project"/>
        </authorList>
    </citation>
    <scope>NUCLEOTIDE SEQUENCE [LARGE SCALE GENOMIC DNA]</scope>
</reference>
<feature type="signal peptide" evidence="6">
    <location>
        <begin position="1"/>
        <end position="21"/>
    </location>
</feature>
<feature type="domain" description="Bulb-type lectin" evidence="7">
    <location>
        <begin position="34"/>
        <end position="153"/>
    </location>
</feature>
<dbReference type="PANTHER" id="PTHR47974:SF18">
    <property type="entry name" value="RECEPTOR-LIKE SERINE_THREONINE-PROTEIN KINASE"/>
    <property type="match status" value="1"/>
</dbReference>
<dbReference type="Proteomes" id="UP000017836">
    <property type="component" value="Unassembled WGS sequence"/>
</dbReference>
<keyword evidence="5" id="KW-0472">Membrane</keyword>
<evidence type="ECO:0000256" key="6">
    <source>
        <dbReference type="SAM" id="SignalP"/>
    </source>
</evidence>
<dbReference type="InterPro" id="IPR001480">
    <property type="entry name" value="Bulb-type_lectin_dom"/>
</dbReference>
<evidence type="ECO:0000256" key="1">
    <source>
        <dbReference type="ARBA" id="ARBA00004167"/>
    </source>
</evidence>
<evidence type="ECO:0000313" key="8">
    <source>
        <dbReference type="EMBL" id="ERN16045.1"/>
    </source>
</evidence>
<dbReference type="InterPro" id="IPR036426">
    <property type="entry name" value="Bulb-type_lectin_dom_sf"/>
</dbReference>
<feature type="chain" id="PRO_5004658574" description="Bulb-type lectin domain-containing protein" evidence="6">
    <location>
        <begin position="22"/>
        <end position="168"/>
    </location>
</feature>
<dbReference type="PROSITE" id="PS50927">
    <property type="entry name" value="BULB_LECTIN"/>
    <property type="match status" value="1"/>
</dbReference>
<dbReference type="AlphaFoldDB" id="U5D1F6"/>
<dbReference type="eggNOG" id="ENOG502QT6D">
    <property type="taxonomic scope" value="Eukaryota"/>
</dbReference>
<dbReference type="GO" id="GO:0016020">
    <property type="term" value="C:membrane"/>
    <property type="evidence" value="ECO:0007669"/>
    <property type="project" value="UniProtKB-SubCell"/>
</dbReference>
<dbReference type="OMA" id="WSANENN"/>